<proteinExistence type="predicted"/>
<dbReference type="Proteomes" id="UP000494249">
    <property type="component" value="Unassembled WGS sequence"/>
</dbReference>
<dbReference type="PANTHER" id="PTHR42815:SF2">
    <property type="entry name" value="FAD-BINDING, PUTATIVE (AFU_ORTHOLOGUE AFUA_6G07600)-RELATED"/>
    <property type="match status" value="1"/>
</dbReference>
<organism evidence="3 4">
    <name type="scientific">Paraburkholderia phenoliruptrix</name>
    <dbReference type="NCBI Taxonomy" id="252970"/>
    <lineage>
        <taxon>Bacteria</taxon>
        <taxon>Pseudomonadati</taxon>
        <taxon>Pseudomonadota</taxon>
        <taxon>Betaproteobacteria</taxon>
        <taxon>Burkholderiales</taxon>
        <taxon>Burkholderiaceae</taxon>
        <taxon>Paraburkholderia</taxon>
    </lineage>
</organism>
<dbReference type="Gene3D" id="2.30.110.10">
    <property type="entry name" value="Electron Transport, Fmn-binding Protein, Chain A"/>
    <property type="match status" value="1"/>
</dbReference>
<dbReference type="Pfam" id="PF01243">
    <property type="entry name" value="PNPOx_N"/>
    <property type="match status" value="1"/>
</dbReference>
<evidence type="ECO:0000256" key="1">
    <source>
        <dbReference type="SAM" id="Coils"/>
    </source>
</evidence>
<dbReference type="EMBL" id="CADIKB010000038">
    <property type="protein sequence ID" value="CAB3728541.1"/>
    <property type="molecule type" value="Genomic_DNA"/>
</dbReference>
<reference evidence="3 4" key="1">
    <citation type="submission" date="2020-04" db="EMBL/GenBank/DDBJ databases">
        <authorList>
            <person name="De Canck E."/>
        </authorList>
    </citation>
    <scope>NUCLEOTIDE SEQUENCE [LARGE SCALE GENOMIC DNA]</scope>
    <source>
        <strain evidence="3 4">LMG 22037</strain>
    </source>
</reference>
<dbReference type="AlphaFoldDB" id="A0A6J5CAK8"/>
<dbReference type="PANTHER" id="PTHR42815">
    <property type="entry name" value="FAD-BINDING, PUTATIVE (AFU_ORTHOLOGUE AFUA_6G07600)-RELATED"/>
    <property type="match status" value="1"/>
</dbReference>
<dbReference type="SUPFAM" id="SSF50475">
    <property type="entry name" value="FMN-binding split barrel"/>
    <property type="match status" value="1"/>
</dbReference>
<evidence type="ECO:0000313" key="3">
    <source>
        <dbReference type="EMBL" id="CAB3728541.1"/>
    </source>
</evidence>
<dbReference type="RefSeq" id="WP_035486145.1">
    <property type="nucleotide sequence ID" value="NZ_CADFGL010000035.1"/>
</dbReference>
<keyword evidence="1" id="KW-0175">Coiled coil</keyword>
<evidence type="ECO:0000259" key="2">
    <source>
        <dbReference type="Pfam" id="PF01243"/>
    </source>
</evidence>
<feature type="coiled-coil region" evidence="1">
    <location>
        <begin position="181"/>
        <end position="215"/>
    </location>
</feature>
<accession>A0A6J5CAK8</accession>
<evidence type="ECO:0000313" key="4">
    <source>
        <dbReference type="Proteomes" id="UP000494249"/>
    </source>
</evidence>
<feature type="domain" description="Pyridoxamine 5'-phosphate oxidase N-terminal" evidence="2">
    <location>
        <begin position="47"/>
        <end position="169"/>
    </location>
</feature>
<protein>
    <recommendedName>
        <fullName evidence="2">Pyridoxamine 5'-phosphate oxidase N-terminal domain-containing protein</fullName>
    </recommendedName>
</protein>
<dbReference type="InterPro" id="IPR012349">
    <property type="entry name" value="Split_barrel_FMN-bd"/>
</dbReference>
<name>A0A6J5CAK8_9BURK</name>
<sequence length="218" mass="24533">MTSLASQPPAYPSDIAFTPTVKAWQSRHGSRDAYARMEEEHGWQTRLTPDVARFIEQQTSVFLATVSSEGQPYIQHRGGPAGFLRVLDDHTIAFADFAGNRQYVTAGNLADNPKAHLFLVDYAHRRRIKIWGEARVIDDDPALLAKLMPEGYKARGERVIVMTVRAWDVNCPKHIPQRFDAADVAAALKQRDERIEELEAQLAELKRKLGDAGAIDRR</sequence>
<dbReference type="InterPro" id="IPR011576">
    <property type="entry name" value="Pyridox_Oxase_N"/>
</dbReference>
<gene>
    <name evidence="3" type="ORF">LMG22037_05379</name>
</gene>